<sequence>MKKLLFIMAALAFGLFAYAQIPPQKVADNFAKKFPNATKVKWDQEEENEWEAEFKQNGSELSACFDQEGKWFETEKEVGEKDLPDAVLKAIKQKYSDYKIEEASLIETLDFSGYEVALELKENEVEVQVTMEGILSVKKETRGED</sequence>
<name>A0A3B0UHI3_9ZZZZ</name>
<dbReference type="InterPro" id="IPR021533">
    <property type="entry name" value="PepSY-like"/>
</dbReference>
<evidence type="ECO:0000313" key="2">
    <source>
        <dbReference type="EMBL" id="VAW24777.1"/>
    </source>
</evidence>
<dbReference type="SUPFAM" id="SSF160574">
    <property type="entry name" value="BT0923-like"/>
    <property type="match status" value="1"/>
</dbReference>
<evidence type="ECO:0000259" key="1">
    <source>
        <dbReference type="Pfam" id="PF11396"/>
    </source>
</evidence>
<organism evidence="2">
    <name type="scientific">hydrothermal vent metagenome</name>
    <dbReference type="NCBI Taxonomy" id="652676"/>
    <lineage>
        <taxon>unclassified sequences</taxon>
        <taxon>metagenomes</taxon>
        <taxon>ecological metagenomes</taxon>
    </lineage>
</organism>
<protein>
    <recommendedName>
        <fullName evidence="1">Putative beta-lactamase-inhibitor-like PepSY-like domain-containing protein</fullName>
    </recommendedName>
</protein>
<accession>A0A3B0UHI3</accession>
<reference evidence="2" key="1">
    <citation type="submission" date="2018-06" db="EMBL/GenBank/DDBJ databases">
        <authorList>
            <person name="Zhirakovskaya E."/>
        </authorList>
    </citation>
    <scope>NUCLEOTIDE SEQUENCE</scope>
</reference>
<dbReference type="Pfam" id="PF11396">
    <property type="entry name" value="PepSY_like"/>
    <property type="match status" value="1"/>
</dbReference>
<dbReference type="EMBL" id="UOEP01000225">
    <property type="protein sequence ID" value="VAW24777.1"/>
    <property type="molecule type" value="Genomic_DNA"/>
</dbReference>
<dbReference type="AlphaFoldDB" id="A0A3B0UHI3"/>
<proteinExistence type="predicted"/>
<feature type="domain" description="Putative beta-lactamase-inhibitor-like PepSY-like" evidence="1">
    <location>
        <begin position="50"/>
        <end position="135"/>
    </location>
</feature>
<dbReference type="Gene3D" id="3.10.450.360">
    <property type="match status" value="1"/>
</dbReference>
<gene>
    <name evidence="2" type="ORF">MNBD_BACTEROID01-2880</name>
</gene>